<sequence>MDSFYEFVQEKVKSRTYVKVQYFTDIHEFLTVTAVAKELKNGDGMELLVLASGEEVRFDRLVRVDKMVAPKYKDIMDFTCDC</sequence>
<evidence type="ECO:0008006" key="3">
    <source>
        <dbReference type="Google" id="ProtNLM"/>
    </source>
</evidence>
<name>A0A937FVD0_9BACT</name>
<reference evidence="1" key="1">
    <citation type="submission" date="2021-01" db="EMBL/GenBank/DDBJ databases">
        <title>Fulvivirga kasyanovii gen. nov., sp nov., a novel member of the phylum Bacteroidetes isolated from seawater in a mussel farm.</title>
        <authorList>
            <person name="Zhao L.-H."/>
            <person name="Wang Z.-J."/>
        </authorList>
    </citation>
    <scope>NUCLEOTIDE SEQUENCE</scope>
    <source>
        <strain evidence="1">29W222</strain>
    </source>
</reference>
<keyword evidence="2" id="KW-1185">Reference proteome</keyword>
<gene>
    <name evidence="1" type="ORF">JMN32_02510</name>
</gene>
<comment type="caution">
    <text evidence="1">The sequence shown here is derived from an EMBL/GenBank/DDBJ whole genome shotgun (WGS) entry which is preliminary data.</text>
</comment>
<organism evidence="1 2">
    <name type="scientific">Fulvivirga marina</name>
    <dbReference type="NCBI Taxonomy" id="2494733"/>
    <lineage>
        <taxon>Bacteria</taxon>
        <taxon>Pseudomonadati</taxon>
        <taxon>Bacteroidota</taxon>
        <taxon>Cytophagia</taxon>
        <taxon>Cytophagales</taxon>
        <taxon>Fulvivirgaceae</taxon>
        <taxon>Fulvivirga</taxon>
    </lineage>
</organism>
<protein>
    <recommendedName>
        <fullName evidence="3">Rho-binding antiterminator</fullName>
    </recommendedName>
</protein>
<proteinExistence type="predicted"/>
<dbReference type="AlphaFoldDB" id="A0A937FVD0"/>
<dbReference type="RefSeq" id="WP_202854700.1">
    <property type="nucleotide sequence ID" value="NZ_JAEUGD010000004.1"/>
</dbReference>
<evidence type="ECO:0000313" key="2">
    <source>
        <dbReference type="Proteomes" id="UP000614216"/>
    </source>
</evidence>
<accession>A0A937FVD0</accession>
<dbReference type="EMBL" id="JAEUGD010000004">
    <property type="protein sequence ID" value="MBL6445163.1"/>
    <property type="molecule type" value="Genomic_DNA"/>
</dbReference>
<evidence type="ECO:0000313" key="1">
    <source>
        <dbReference type="EMBL" id="MBL6445163.1"/>
    </source>
</evidence>
<dbReference type="Proteomes" id="UP000614216">
    <property type="component" value="Unassembled WGS sequence"/>
</dbReference>